<evidence type="ECO:0000256" key="2">
    <source>
        <dbReference type="ARBA" id="ARBA00022527"/>
    </source>
</evidence>
<dbReference type="PANTHER" id="PTHR11042:SF160">
    <property type="entry name" value="EUKARYOTIC TRANSLATION INITIATION FACTOR 2-ALPHA KINASE 1"/>
    <property type="match status" value="1"/>
</dbReference>
<keyword evidence="7 15" id="KW-0418">Kinase</keyword>
<gene>
    <name evidence="15" type="primary">E2AK1</name>
</gene>
<evidence type="ECO:0000256" key="8">
    <source>
        <dbReference type="ARBA" id="ARBA00022840"/>
    </source>
</evidence>
<keyword evidence="6" id="KW-0547">Nucleotide-binding</keyword>
<dbReference type="InterPro" id="IPR054521">
    <property type="entry name" value="HRI2_3H"/>
</dbReference>
<evidence type="ECO:0000256" key="10">
    <source>
        <dbReference type="ARBA" id="ARBA00023157"/>
    </source>
</evidence>
<evidence type="ECO:0000256" key="7">
    <source>
        <dbReference type="ARBA" id="ARBA00022777"/>
    </source>
</evidence>
<dbReference type="InterPro" id="IPR011009">
    <property type="entry name" value="Kinase-like_dom_sf"/>
</dbReference>
<dbReference type="GO" id="GO:0005737">
    <property type="term" value="C:cytoplasm"/>
    <property type="evidence" value="ECO:0007669"/>
    <property type="project" value="TreeGrafter"/>
</dbReference>
<dbReference type="SUPFAM" id="SSF56112">
    <property type="entry name" value="Protein kinase-like (PK-like)"/>
    <property type="match status" value="1"/>
</dbReference>
<evidence type="ECO:0000256" key="4">
    <source>
        <dbReference type="ARBA" id="ARBA00022679"/>
    </source>
</evidence>
<dbReference type="PROSITE" id="PS50011">
    <property type="entry name" value="PROTEIN_KINASE_DOM"/>
    <property type="match status" value="1"/>
</dbReference>
<dbReference type="AlphaFoldDB" id="C1C2V5"/>
<dbReference type="PANTHER" id="PTHR11042">
    <property type="entry name" value="EUKARYOTIC TRANSLATION INITIATION FACTOR 2-ALPHA KINASE EIF2-ALPHA KINASE -RELATED"/>
    <property type="match status" value="1"/>
</dbReference>
<dbReference type="EMBL" id="BT081184">
    <property type="protein sequence ID" value="ACO15608.1"/>
    <property type="molecule type" value="mRNA"/>
</dbReference>
<accession>C1C2V5</accession>
<feature type="domain" description="Protein kinase" evidence="14">
    <location>
        <begin position="142"/>
        <end position="375"/>
    </location>
</feature>
<dbReference type="GO" id="GO:0004694">
    <property type="term" value="F:eukaryotic translation initiation factor 2alpha kinase activity"/>
    <property type="evidence" value="ECO:0007669"/>
    <property type="project" value="TreeGrafter"/>
</dbReference>
<keyword evidence="9" id="KW-0832">Ubl conjugation</keyword>
<keyword evidence="4" id="KW-0808">Transferase</keyword>
<evidence type="ECO:0000256" key="1">
    <source>
        <dbReference type="ARBA" id="ARBA00012513"/>
    </source>
</evidence>
<keyword evidence="8" id="KW-0067">ATP-binding</keyword>
<organism evidence="15">
    <name type="scientific">Caligus clemensi</name>
    <name type="common">Sea louse</name>
    <dbReference type="NCBI Taxonomy" id="344056"/>
    <lineage>
        <taxon>Eukaryota</taxon>
        <taxon>Metazoa</taxon>
        <taxon>Ecdysozoa</taxon>
        <taxon>Arthropoda</taxon>
        <taxon>Crustacea</taxon>
        <taxon>Multicrustacea</taxon>
        <taxon>Hexanauplia</taxon>
        <taxon>Copepoda</taxon>
        <taxon>Siphonostomatoida</taxon>
        <taxon>Caligidae</taxon>
        <taxon>Caligus</taxon>
    </lineage>
</organism>
<dbReference type="GO" id="GO:0003743">
    <property type="term" value="F:translation initiation factor activity"/>
    <property type="evidence" value="ECO:0007669"/>
    <property type="project" value="UniProtKB-KW"/>
</dbReference>
<comment type="subunit">
    <text evidence="13">Synthesized in an inactive form that binds to the N-terminal domain of CDC37. Has to be associated with a multiprotein complex containing Hsp90, CDC37 and PPP5C for maturation and activation by autophosphorylation. The phosphatase PPP5C modulates this activation. Homodimer; homodimerizes in presence of heme, forming a disulfide-linked inactive homodimer. Interacts with DELE1; binds both to full-length DELE1 and processed form of DELE1 (S-DELE1) in response to stress, leading to activate its protein kinase activity and trigger the integrated stress response (ISR).</text>
</comment>
<dbReference type="Gene3D" id="3.30.200.20">
    <property type="entry name" value="Phosphorylase Kinase, domain 1"/>
    <property type="match status" value="1"/>
</dbReference>
<dbReference type="SMART" id="SM00220">
    <property type="entry name" value="S_TKc"/>
    <property type="match status" value="1"/>
</dbReference>
<dbReference type="InterPro" id="IPR000719">
    <property type="entry name" value="Prot_kinase_dom"/>
</dbReference>
<evidence type="ECO:0000256" key="11">
    <source>
        <dbReference type="ARBA" id="ARBA00040433"/>
    </source>
</evidence>
<keyword evidence="10" id="KW-1015">Disulfide bond</keyword>
<protein>
    <recommendedName>
        <fullName evidence="11">Eukaryotic translation initiation factor 2-alpha kinase 1</fullName>
        <ecNumber evidence="1">2.7.11.1</ecNumber>
    </recommendedName>
    <alternativeName>
        <fullName evidence="12">Hemin-sensitive initiation factor 2-alpha kinase</fullName>
    </alternativeName>
</protein>
<dbReference type="Gene3D" id="1.10.510.10">
    <property type="entry name" value="Transferase(Phosphotransferase) domain 1"/>
    <property type="match status" value="1"/>
</dbReference>
<keyword evidence="15" id="KW-0396">Initiation factor</keyword>
<keyword evidence="5" id="KW-0677">Repeat</keyword>
<dbReference type="GO" id="GO:0005524">
    <property type="term" value="F:ATP binding"/>
    <property type="evidence" value="ECO:0007669"/>
    <property type="project" value="UniProtKB-KW"/>
</dbReference>
<proteinExistence type="evidence at transcript level"/>
<evidence type="ECO:0000256" key="12">
    <source>
        <dbReference type="ARBA" id="ARBA00042456"/>
    </source>
</evidence>
<name>C1C2V5_CALCM</name>
<evidence type="ECO:0000256" key="6">
    <source>
        <dbReference type="ARBA" id="ARBA00022741"/>
    </source>
</evidence>
<reference evidence="15" key="1">
    <citation type="submission" date="2009-03" db="EMBL/GenBank/DDBJ databases">
        <title>Caligus clemensi ESTs and full-length cDNAs.</title>
        <authorList>
            <person name="Yasuike M."/>
            <person name="von Schalburg K."/>
            <person name="Cooper G."/>
            <person name="Leong J."/>
            <person name="Jones S.R.M."/>
            <person name="Koop B.F."/>
        </authorList>
    </citation>
    <scope>NUCLEOTIDE SEQUENCE</scope>
    <source>
        <tissue evidence="15">Whole</tissue>
    </source>
</reference>
<dbReference type="EC" id="2.7.11.1" evidence="1"/>
<evidence type="ECO:0000256" key="13">
    <source>
        <dbReference type="ARBA" id="ARBA00046654"/>
    </source>
</evidence>
<keyword evidence="3" id="KW-0597">Phosphoprotein</keyword>
<evidence type="ECO:0000256" key="9">
    <source>
        <dbReference type="ARBA" id="ARBA00022843"/>
    </source>
</evidence>
<evidence type="ECO:0000256" key="3">
    <source>
        <dbReference type="ARBA" id="ARBA00022553"/>
    </source>
</evidence>
<dbReference type="Pfam" id="PF22949">
    <property type="entry name" value="HRI2_3H"/>
    <property type="match status" value="1"/>
</dbReference>
<dbReference type="GO" id="GO:0005634">
    <property type="term" value="C:nucleus"/>
    <property type="evidence" value="ECO:0007669"/>
    <property type="project" value="TreeGrafter"/>
</dbReference>
<dbReference type="InterPro" id="IPR050339">
    <property type="entry name" value="CC_SR_Kinase"/>
</dbReference>
<keyword evidence="2" id="KW-0723">Serine/threonine-protein kinase</keyword>
<keyword evidence="15" id="KW-0648">Protein biosynthesis</keyword>
<evidence type="ECO:0000256" key="5">
    <source>
        <dbReference type="ARBA" id="ARBA00022737"/>
    </source>
</evidence>
<evidence type="ECO:0000313" key="15">
    <source>
        <dbReference type="EMBL" id="ACO15608.1"/>
    </source>
</evidence>
<dbReference type="Pfam" id="PF00069">
    <property type="entry name" value="Pkinase"/>
    <property type="match status" value="2"/>
</dbReference>
<evidence type="ECO:0000259" key="14">
    <source>
        <dbReference type="PROSITE" id="PS50011"/>
    </source>
</evidence>
<sequence>MNEDFSIPSDIAPITTMDRGGSSEFPYTLQRAKGGGAGSQYSMSIIVESLLDLLLSFYEQNDHRRSELLGLIWESLVKVFPCSNSVQSPGILHLRGQYQNVFKRLIKISQSKLGFKEPLRIDSNGLSLHDDISHLSRCHSEFDELEYLAKGGFGSVFKVRNKLDHQEYAIKKILLKCDKDWKNFSEVTKEVIMLAKLSHPNIVSYKTAWIEPTSIIDHSLPRKKEDEETSSSVNFSFSEQTYTEESQSIVFQENSPSSQKNPGFLSCVTETSLSFSSNQNTHDFEDNKNFFLPSSCLKMGAVLYLQMELCEKTLRERMNTRASSGVFLDSKVNTHIFTQILEGVSYIHSQGIIPRGLKPKDIFICNKDNIVRFKN</sequence>